<protein>
    <submittedName>
        <fullName evidence="1">SAM-dependent methyltransferase</fullName>
    </submittedName>
</protein>
<sequence length="259" mass="29536">MDAIKVLDSSSDSSDLRDRTDFVTDTQVGEVQNDHEIVPLLPLGELDGLALAAGTDKSSKRHDYMRFYEYLLTPYRDKAFTFLELGVGIPSRKAPSLRTWKAFFPKAQIVGVDIKKVSKNFEEDRIAVEIGDASRPRFLKRVARNWQPSIILDDASHFWSHQIIGLQTLFSKLPAGGIYIIEDIHTSFLSNEEGSQYADHSESLWSYISRLQAALACAQRHGPELSDEEKHMVAWIDTIFVSRRTVAIIKRQKKRRREV</sequence>
<dbReference type="Proteomes" id="UP000252706">
    <property type="component" value="Unassembled WGS sequence"/>
</dbReference>
<proteinExistence type="predicted"/>
<gene>
    <name evidence="1" type="ORF">DS909_17570</name>
</gene>
<reference evidence="1 2" key="1">
    <citation type="submission" date="2018-07" db="EMBL/GenBank/DDBJ databases">
        <title>Modular assembly of carbohydrate-degrading microbial communities in the ocean.</title>
        <authorList>
            <person name="Enke T.N."/>
            <person name="Datta M.S."/>
            <person name="Schwartzman J.A."/>
            <person name="Cermak N."/>
            <person name="Schmitz D.A."/>
            <person name="Barrere J."/>
            <person name="Cordero O.X."/>
        </authorList>
    </citation>
    <scope>NUCLEOTIDE SEQUENCE [LARGE SCALE GENOMIC DNA]</scope>
    <source>
        <strain evidence="1 2">C3M10</strain>
    </source>
</reference>
<dbReference type="EMBL" id="QOCE01000043">
    <property type="protein sequence ID" value="RBW51741.1"/>
    <property type="molecule type" value="Genomic_DNA"/>
</dbReference>
<organism evidence="1 2">
    <name type="scientific">Phaeobacter gallaeciensis</name>
    <dbReference type="NCBI Taxonomy" id="60890"/>
    <lineage>
        <taxon>Bacteria</taxon>
        <taxon>Pseudomonadati</taxon>
        <taxon>Pseudomonadota</taxon>
        <taxon>Alphaproteobacteria</taxon>
        <taxon>Rhodobacterales</taxon>
        <taxon>Roseobacteraceae</taxon>
        <taxon>Phaeobacter</taxon>
    </lineage>
</organism>
<dbReference type="Gene3D" id="3.40.50.150">
    <property type="entry name" value="Vaccinia Virus protein VP39"/>
    <property type="match status" value="1"/>
</dbReference>
<name>A0A366WSH6_9RHOB</name>
<dbReference type="SUPFAM" id="SSF53335">
    <property type="entry name" value="S-adenosyl-L-methionine-dependent methyltransferases"/>
    <property type="match status" value="1"/>
</dbReference>
<keyword evidence="1" id="KW-0489">Methyltransferase</keyword>
<evidence type="ECO:0000313" key="2">
    <source>
        <dbReference type="Proteomes" id="UP000252706"/>
    </source>
</evidence>
<evidence type="ECO:0000313" key="1">
    <source>
        <dbReference type="EMBL" id="RBW51741.1"/>
    </source>
</evidence>
<keyword evidence="1" id="KW-0808">Transferase</keyword>
<dbReference type="OrthoDB" id="9816424at2"/>
<dbReference type="AlphaFoldDB" id="A0A366WSH6"/>
<comment type="caution">
    <text evidence="1">The sequence shown here is derived from an EMBL/GenBank/DDBJ whole genome shotgun (WGS) entry which is preliminary data.</text>
</comment>
<accession>A0A366WSH6</accession>
<dbReference type="GO" id="GO:0032259">
    <property type="term" value="P:methylation"/>
    <property type="evidence" value="ECO:0007669"/>
    <property type="project" value="UniProtKB-KW"/>
</dbReference>
<dbReference type="InterPro" id="IPR029063">
    <property type="entry name" value="SAM-dependent_MTases_sf"/>
</dbReference>
<dbReference type="RefSeq" id="WP_113824774.1">
    <property type="nucleotide sequence ID" value="NZ_QOCE01000043.1"/>
</dbReference>
<dbReference type="GO" id="GO:0008168">
    <property type="term" value="F:methyltransferase activity"/>
    <property type="evidence" value="ECO:0007669"/>
    <property type="project" value="UniProtKB-KW"/>
</dbReference>